<keyword evidence="2 6" id="KW-0515">Mutator protein</keyword>
<dbReference type="HAMAP" id="MF_01113">
    <property type="entry name" value="DNApol_IV"/>
    <property type="match status" value="1"/>
</dbReference>
<keyword evidence="3 6" id="KW-0548">Nucleotidyltransferase</keyword>
<evidence type="ECO:0000256" key="7">
    <source>
        <dbReference type="SAM" id="MobiDB-lite"/>
    </source>
</evidence>
<evidence type="ECO:0000313" key="10">
    <source>
        <dbReference type="Proteomes" id="UP000886757"/>
    </source>
</evidence>
<dbReference type="PANTHER" id="PTHR11076">
    <property type="entry name" value="DNA REPAIR POLYMERASE UMUC / TRANSFERASE FAMILY MEMBER"/>
    <property type="match status" value="1"/>
</dbReference>
<dbReference type="InterPro" id="IPR043128">
    <property type="entry name" value="Rev_trsase/Diguanyl_cyclase"/>
</dbReference>
<dbReference type="SUPFAM" id="SSF56672">
    <property type="entry name" value="DNA/RNA polymerases"/>
    <property type="match status" value="1"/>
</dbReference>
<comment type="subcellular location">
    <subcellularLocation>
        <location evidence="6">Cytoplasm</location>
    </subcellularLocation>
</comment>
<gene>
    <name evidence="6" type="primary">dinB</name>
    <name evidence="9" type="ORF">IAB31_08790</name>
</gene>
<dbReference type="Pfam" id="PF11798">
    <property type="entry name" value="IMS_HHH"/>
    <property type="match status" value="1"/>
</dbReference>
<dbReference type="InterPro" id="IPR050116">
    <property type="entry name" value="DNA_polymerase-Y"/>
</dbReference>
<dbReference type="SUPFAM" id="SSF100879">
    <property type="entry name" value="Lesion bypass DNA polymerase (Y-family), little finger domain"/>
    <property type="match status" value="1"/>
</dbReference>
<dbReference type="GO" id="GO:0009432">
    <property type="term" value="P:SOS response"/>
    <property type="evidence" value="ECO:0007669"/>
    <property type="project" value="TreeGrafter"/>
</dbReference>
<comment type="catalytic activity">
    <reaction evidence="6">
        <text>DNA(n) + a 2'-deoxyribonucleoside 5'-triphosphate = DNA(n+1) + diphosphate</text>
        <dbReference type="Rhea" id="RHEA:22508"/>
        <dbReference type="Rhea" id="RHEA-COMP:17339"/>
        <dbReference type="Rhea" id="RHEA-COMP:17340"/>
        <dbReference type="ChEBI" id="CHEBI:33019"/>
        <dbReference type="ChEBI" id="CHEBI:61560"/>
        <dbReference type="ChEBI" id="CHEBI:173112"/>
        <dbReference type="EC" id="2.7.7.7"/>
    </reaction>
</comment>
<dbReference type="GO" id="GO:0003887">
    <property type="term" value="F:DNA-directed DNA polymerase activity"/>
    <property type="evidence" value="ECO:0007669"/>
    <property type="project" value="UniProtKB-UniRule"/>
</dbReference>
<evidence type="ECO:0000256" key="3">
    <source>
        <dbReference type="ARBA" id="ARBA00022695"/>
    </source>
</evidence>
<dbReference type="InterPro" id="IPR036775">
    <property type="entry name" value="DNA_pol_Y-fam_lit_finger_sf"/>
</dbReference>
<keyword evidence="6" id="KW-0963">Cytoplasm</keyword>
<evidence type="ECO:0000256" key="6">
    <source>
        <dbReference type="HAMAP-Rule" id="MF_01113"/>
    </source>
</evidence>
<keyword evidence="5 6" id="KW-0239">DNA-directed DNA polymerase</keyword>
<dbReference type="Pfam" id="PF00817">
    <property type="entry name" value="IMS"/>
    <property type="match status" value="1"/>
</dbReference>
<dbReference type="GO" id="GO:0006281">
    <property type="term" value="P:DNA repair"/>
    <property type="evidence" value="ECO:0007669"/>
    <property type="project" value="UniProtKB-UniRule"/>
</dbReference>
<comment type="function">
    <text evidence="6">Poorly processive, error-prone DNA polymerase involved in untargeted mutagenesis. Copies undamaged DNA at stalled replication forks, which arise in vivo from mismatched or misaligned primer ends. These misaligned primers can be extended by PolIV. Exhibits no 3'-5' exonuclease (proofreading) activity. May be involved in translesional synthesis, in conjunction with the beta clamp from PolIII.</text>
</comment>
<evidence type="ECO:0000256" key="2">
    <source>
        <dbReference type="ARBA" id="ARBA00022457"/>
    </source>
</evidence>
<sequence>MRLIFHIDVNSAFLSWTAQKLLEEDPESVDLRTIPAIIGGDEKTRHGIVLAKSVPAKKFGIHTAEPVASALRKCPGLVMVPPDRPLYKKRSQELMELLRSYTPDIQQISIDECFLDFTPIRHLFPSPETGARRIADRIRDELGFTVNVGIAPNKLLAKMASDFEKPDKVHTLYPEEIPSKMWPLPVSDLYMVGHASAERLTQLGIRTIGDLAHADPAFLQLHFKSHGKTMWEYANGIDTSPLDPEIHELKGIGNSTTLSQDVLTAEEAKQVLLELAEQVSSRLRKAHQIATTVTVEIKYSTFRSCSRQTQLYTPSAQSNTLYECACRLFDQLWNGSPIRLLGIRTSKLLAEDAPVQLSLFSFGLSTEEKSSQDPAPMQPDPEKQKRLDAAMDQIRRRFGSDAVMRGTFLKAPPPKKDKNH</sequence>
<feature type="site" description="Substrate discrimination" evidence="6">
    <location>
        <position position="13"/>
    </location>
</feature>
<keyword evidence="6" id="KW-0235">DNA replication</keyword>
<feature type="domain" description="UmuC" evidence="8">
    <location>
        <begin position="4"/>
        <end position="193"/>
    </location>
</feature>
<dbReference type="GO" id="GO:0006261">
    <property type="term" value="P:DNA-templated DNA replication"/>
    <property type="evidence" value="ECO:0007669"/>
    <property type="project" value="UniProtKB-UniRule"/>
</dbReference>
<comment type="caution">
    <text evidence="9">The sequence shown here is derived from an EMBL/GenBank/DDBJ whole genome shotgun (WGS) entry which is preliminary data.</text>
</comment>
<accession>A0A9D1AEN4</accession>
<dbReference type="Gene3D" id="3.30.70.270">
    <property type="match status" value="1"/>
</dbReference>
<dbReference type="Gene3D" id="3.30.1490.100">
    <property type="entry name" value="DNA polymerase, Y-family, little finger domain"/>
    <property type="match status" value="1"/>
</dbReference>
<dbReference type="GO" id="GO:0000287">
    <property type="term" value="F:magnesium ion binding"/>
    <property type="evidence" value="ECO:0007669"/>
    <property type="project" value="UniProtKB-UniRule"/>
</dbReference>
<organism evidence="9 10">
    <name type="scientific">Candidatus Choladousia intestinavium</name>
    <dbReference type="NCBI Taxonomy" id="2840727"/>
    <lineage>
        <taxon>Bacteria</taxon>
        <taxon>Bacillati</taxon>
        <taxon>Bacillota</taxon>
        <taxon>Clostridia</taxon>
        <taxon>Lachnospirales</taxon>
        <taxon>Lachnospiraceae</taxon>
        <taxon>Lachnospiraceae incertae sedis</taxon>
        <taxon>Candidatus Choladousia</taxon>
    </lineage>
</organism>
<dbReference type="PANTHER" id="PTHR11076:SF35">
    <property type="entry name" value="DNA REPAIR PROTEIN HOMOLOG YOBH"/>
    <property type="match status" value="1"/>
</dbReference>
<feature type="region of interest" description="Disordered" evidence="7">
    <location>
        <begin position="400"/>
        <end position="420"/>
    </location>
</feature>
<dbReference type="GO" id="GO:0003684">
    <property type="term" value="F:damaged DNA binding"/>
    <property type="evidence" value="ECO:0007669"/>
    <property type="project" value="InterPro"/>
</dbReference>
<dbReference type="CDD" id="cd03586">
    <property type="entry name" value="PolY_Pol_IV_kappa"/>
    <property type="match status" value="1"/>
</dbReference>
<proteinExistence type="inferred from homology"/>
<dbReference type="Pfam" id="PF11799">
    <property type="entry name" value="IMS_C"/>
    <property type="match status" value="1"/>
</dbReference>
<dbReference type="InterPro" id="IPR024728">
    <property type="entry name" value="PolY_HhH_motif"/>
</dbReference>
<dbReference type="InterPro" id="IPR017961">
    <property type="entry name" value="DNA_pol_Y-fam_little_finger"/>
</dbReference>
<dbReference type="Proteomes" id="UP000886757">
    <property type="component" value="Unassembled WGS sequence"/>
</dbReference>
<evidence type="ECO:0000259" key="8">
    <source>
        <dbReference type="PROSITE" id="PS50173"/>
    </source>
</evidence>
<dbReference type="GO" id="GO:0042276">
    <property type="term" value="P:error-prone translesion synthesis"/>
    <property type="evidence" value="ECO:0007669"/>
    <property type="project" value="TreeGrafter"/>
</dbReference>
<dbReference type="Gene3D" id="1.10.150.20">
    <property type="entry name" value="5' to 3' exonuclease, C-terminal subdomain"/>
    <property type="match status" value="1"/>
</dbReference>
<keyword evidence="6" id="KW-0460">Magnesium</keyword>
<comment type="similarity">
    <text evidence="1 6">Belongs to the DNA polymerase type-Y family.</text>
</comment>
<feature type="active site" evidence="6">
    <location>
        <position position="112"/>
    </location>
</feature>
<name>A0A9D1AEN4_9FIRM</name>
<comment type="subunit">
    <text evidence="6">Monomer.</text>
</comment>
<evidence type="ECO:0000256" key="1">
    <source>
        <dbReference type="ARBA" id="ARBA00010945"/>
    </source>
</evidence>
<dbReference type="InterPro" id="IPR022880">
    <property type="entry name" value="DNApol_IV"/>
</dbReference>
<keyword evidence="6" id="KW-0479">Metal-binding</keyword>
<dbReference type="GO" id="GO:0005829">
    <property type="term" value="C:cytosol"/>
    <property type="evidence" value="ECO:0007669"/>
    <property type="project" value="TreeGrafter"/>
</dbReference>
<protein>
    <recommendedName>
        <fullName evidence="6">DNA polymerase IV</fullName>
        <shortName evidence="6">Pol IV</shortName>
        <ecNumber evidence="6">2.7.7.7</ecNumber>
    </recommendedName>
</protein>
<evidence type="ECO:0000313" key="9">
    <source>
        <dbReference type="EMBL" id="HIR14004.1"/>
    </source>
</evidence>
<reference evidence="9" key="2">
    <citation type="journal article" date="2021" name="PeerJ">
        <title>Extensive microbial diversity within the chicken gut microbiome revealed by metagenomics and culture.</title>
        <authorList>
            <person name="Gilroy R."/>
            <person name="Ravi A."/>
            <person name="Getino M."/>
            <person name="Pursley I."/>
            <person name="Horton D.L."/>
            <person name="Alikhan N.F."/>
            <person name="Baker D."/>
            <person name="Gharbi K."/>
            <person name="Hall N."/>
            <person name="Watson M."/>
            <person name="Adriaenssens E.M."/>
            <person name="Foster-Nyarko E."/>
            <person name="Jarju S."/>
            <person name="Secka A."/>
            <person name="Antonio M."/>
            <person name="Oren A."/>
            <person name="Chaudhuri R.R."/>
            <person name="La Ragione R."/>
            <person name="Hildebrand F."/>
            <person name="Pallen M.J."/>
        </authorList>
    </citation>
    <scope>NUCLEOTIDE SEQUENCE</scope>
    <source>
        <strain evidence="9">ChiSjej4B22-8148</strain>
    </source>
</reference>
<dbReference type="InterPro" id="IPR001126">
    <property type="entry name" value="UmuC"/>
</dbReference>
<comment type="cofactor">
    <cofactor evidence="6">
        <name>Mg(2+)</name>
        <dbReference type="ChEBI" id="CHEBI:18420"/>
    </cofactor>
    <text evidence="6">Binds 2 magnesium ions per subunit.</text>
</comment>
<dbReference type="PROSITE" id="PS50173">
    <property type="entry name" value="UMUC"/>
    <property type="match status" value="1"/>
</dbReference>
<evidence type="ECO:0000256" key="5">
    <source>
        <dbReference type="ARBA" id="ARBA00022932"/>
    </source>
</evidence>
<feature type="binding site" evidence="6">
    <location>
        <position position="111"/>
    </location>
    <ligand>
        <name>Mg(2+)</name>
        <dbReference type="ChEBI" id="CHEBI:18420"/>
    </ligand>
</feature>
<dbReference type="EMBL" id="DVGK01000102">
    <property type="protein sequence ID" value="HIR14004.1"/>
    <property type="molecule type" value="Genomic_DNA"/>
</dbReference>
<keyword evidence="4 6" id="KW-0227">DNA damage</keyword>
<feature type="region of interest" description="Disordered" evidence="7">
    <location>
        <begin position="367"/>
        <end position="387"/>
    </location>
</feature>
<keyword evidence="6" id="KW-0234">DNA repair</keyword>
<keyword evidence="6" id="KW-0808">Transferase</keyword>
<dbReference type="AlphaFoldDB" id="A0A9D1AEN4"/>
<keyword evidence="6" id="KW-0238">DNA-binding</keyword>
<dbReference type="Gene3D" id="3.40.1170.60">
    <property type="match status" value="1"/>
</dbReference>
<reference evidence="9" key="1">
    <citation type="submission" date="2020-10" db="EMBL/GenBank/DDBJ databases">
        <authorList>
            <person name="Gilroy R."/>
        </authorList>
    </citation>
    <scope>NUCLEOTIDE SEQUENCE</scope>
    <source>
        <strain evidence="9">ChiSjej4B22-8148</strain>
    </source>
</reference>
<dbReference type="EC" id="2.7.7.7" evidence="6"/>
<evidence type="ECO:0000256" key="4">
    <source>
        <dbReference type="ARBA" id="ARBA00022763"/>
    </source>
</evidence>
<feature type="binding site" evidence="6">
    <location>
        <position position="8"/>
    </location>
    <ligand>
        <name>Mg(2+)</name>
        <dbReference type="ChEBI" id="CHEBI:18420"/>
    </ligand>
</feature>
<dbReference type="InterPro" id="IPR043502">
    <property type="entry name" value="DNA/RNA_pol_sf"/>
</dbReference>